<dbReference type="OrthoDB" id="197807at2"/>
<dbReference type="PANTHER" id="PTHR42756">
    <property type="entry name" value="TRANSCRIPTIONAL REGULATOR, MARR"/>
    <property type="match status" value="1"/>
</dbReference>
<dbReference type="PRINTS" id="PR00598">
    <property type="entry name" value="HTHMARR"/>
</dbReference>
<dbReference type="Gene3D" id="1.10.10.10">
    <property type="entry name" value="Winged helix-like DNA-binding domain superfamily/Winged helix DNA-binding domain"/>
    <property type="match status" value="1"/>
</dbReference>
<dbReference type="eggNOG" id="COG1846">
    <property type="taxonomic scope" value="Bacteria"/>
</dbReference>
<accession>F6DS29</accession>
<organism evidence="5 6">
    <name type="scientific">Desulforamulus ruminis (strain ATCC 23193 / DSM 2154 / NCIMB 8452 / DL)</name>
    <name type="common">Desulfotomaculum ruminis</name>
    <dbReference type="NCBI Taxonomy" id="696281"/>
    <lineage>
        <taxon>Bacteria</taxon>
        <taxon>Bacillati</taxon>
        <taxon>Bacillota</taxon>
        <taxon>Clostridia</taxon>
        <taxon>Eubacteriales</taxon>
        <taxon>Peptococcaceae</taxon>
        <taxon>Desulforamulus</taxon>
    </lineage>
</organism>
<evidence type="ECO:0000256" key="2">
    <source>
        <dbReference type="ARBA" id="ARBA00023125"/>
    </source>
</evidence>
<proteinExistence type="predicted"/>
<keyword evidence="1" id="KW-0805">Transcription regulation</keyword>
<evidence type="ECO:0000313" key="5">
    <source>
        <dbReference type="EMBL" id="AEG58791.1"/>
    </source>
</evidence>
<dbReference type="AlphaFoldDB" id="F6DS29"/>
<dbReference type="GO" id="GO:0003700">
    <property type="term" value="F:DNA-binding transcription factor activity"/>
    <property type="evidence" value="ECO:0007669"/>
    <property type="project" value="InterPro"/>
</dbReference>
<feature type="domain" description="HTH marR-type" evidence="4">
    <location>
        <begin position="2"/>
        <end position="134"/>
    </location>
</feature>
<dbReference type="GO" id="GO:0003677">
    <property type="term" value="F:DNA binding"/>
    <property type="evidence" value="ECO:0007669"/>
    <property type="project" value="UniProtKB-KW"/>
</dbReference>
<dbReference type="Pfam" id="PF01047">
    <property type="entry name" value="MarR"/>
    <property type="match status" value="1"/>
</dbReference>
<dbReference type="EMBL" id="CP002780">
    <property type="protein sequence ID" value="AEG58791.1"/>
    <property type="molecule type" value="Genomic_DNA"/>
</dbReference>
<evidence type="ECO:0000256" key="1">
    <source>
        <dbReference type="ARBA" id="ARBA00023015"/>
    </source>
</evidence>
<dbReference type="PROSITE" id="PS01117">
    <property type="entry name" value="HTH_MARR_1"/>
    <property type="match status" value="1"/>
</dbReference>
<dbReference type="InterPro" id="IPR036390">
    <property type="entry name" value="WH_DNA-bd_sf"/>
</dbReference>
<gene>
    <name evidence="5" type="ordered locus">Desru_0505</name>
</gene>
<dbReference type="KEGG" id="dru:Desru_0505"/>
<evidence type="ECO:0000259" key="4">
    <source>
        <dbReference type="PROSITE" id="PS50995"/>
    </source>
</evidence>
<dbReference type="SUPFAM" id="SSF46785">
    <property type="entry name" value="Winged helix' DNA-binding domain"/>
    <property type="match status" value="1"/>
</dbReference>
<dbReference type="InterPro" id="IPR023187">
    <property type="entry name" value="Tscrpt_reg_MarR-type_CS"/>
</dbReference>
<sequence length="136" mass="15804">MSQGLVSSLFMACKKMQMDFQCQAAQIGLDAAPYAALQKLWRQDGVTITELGEKLFLKASTITSLIDRMERDGLVQRQRDEEDRRVVKIYLTTRARNLKGKFPRFEEHCIEKIKPHFTQEEIQTLTQLLNRLEESL</sequence>
<dbReference type="PANTHER" id="PTHR42756:SF1">
    <property type="entry name" value="TRANSCRIPTIONAL REPRESSOR OF EMRAB OPERON"/>
    <property type="match status" value="1"/>
</dbReference>
<keyword evidence="2" id="KW-0238">DNA-binding</keyword>
<dbReference type="InterPro" id="IPR036388">
    <property type="entry name" value="WH-like_DNA-bd_sf"/>
</dbReference>
<dbReference type="RefSeq" id="WP_013840566.1">
    <property type="nucleotide sequence ID" value="NC_015589.1"/>
</dbReference>
<evidence type="ECO:0000256" key="3">
    <source>
        <dbReference type="ARBA" id="ARBA00023163"/>
    </source>
</evidence>
<name>F6DS29_DESRL</name>
<evidence type="ECO:0000313" key="6">
    <source>
        <dbReference type="Proteomes" id="UP000009234"/>
    </source>
</evidence>
<protein>
    <submittedName>
        <fullName evidence="5">Regulatory protein MarR</fullName>
    </submittedName>
</protein>
<dbReference type="PROSITE" id="PS50995">
    <property type="entry name" value="HTH_MARR_2"/>
    <property type="match status" value="1"/>
</dbReference>
<reference evidence="5 6" key="2">
    <citation type="journal article" date="2012" name="Stand. Genomic Sci.">
        <title>Complete genome sequence of the sulfate-reducing firmicute Desulfotomaculum ruminis type strain (DL(T)).</title>
        <authorList>
            <person name="Spring S."/>
            <person name="Visser M."/>
            <person name="Lu M."/>
            <person name="Copeland A."/>
            <person name="Lapidus A."/>
            <person name="Lucas S."/>
            <person name="Cheng J.F."/>
            <person name="Han C."/>
            <person name="Tapia R."/>
            <person name="Goodwin L.A."/>
            <person name="Pitluck S."/>
            <person name="Ivanova N."/>
            <person name="Land M."/>
            <person name="Hauser L."/>
            <person name="Larimer F."/>
            <person name="Rohde M."/>
            <person name="Goker M."/>
            <person name="Detter J.C."/>
            <person name="Kyrpides N.C."/>
            <person name="Woyke T."/>
            <person name="Schaap P.J."/>
            <person name="Plugge C.M."/>
            <person name="Muyzer G."/>
            <person name="Kuever J."/>
            <person name="Pereira I.A."/>
            <person name="Parshina S.N."/>
            <person name="Bernier-Latmani R."/>
            <person name="Stams A.J."/>
            <person name="Klenk H.P."/>
        </authorList>
    </citation>
    <scope>NUCLEOTIDE SEQUENCE [LARGE SCALE GENOMIC DNA]</scope>
    <source>
        <strain evidence="6">ATCC 23193 / DSM 2154 / NCIB 8452 / DL</strain>
    </source>
</reference>
<dbReference type="InterPro" id="IPR000835">
    <property type="entry name" value="HTH_MarR-typ"/>
</dbReference>
<keyword evidence="3" id="KW-0804">Transcription</keyword>
<keyword evidence="6" id="KW-1185">Reference proteome</keyword>
<dbReference type="HOGENOM" id="CLU_083287_3_2_9"/>
<dbReference type="Proteomes" id="UP000009234">
    <property type="component" value="Chromosome"/>
</dbReference>
<dbReference type="SMART" id="SM00347">
    <property type="entry name" value="HTH_MARR"/>
    <property type="match status" value="1"/>
</dbReference>
<dbReference type="STRING" id="696281.Desru_0505"/>
<reference evidence="6" key="1">
    <citation type="submission" date="2011-05" db="EMBL/GenBank/DDBJ databases">
        <title>Complete sequence of Desulfotomaculum ruminis DSM 2154.</title>
        <authorList>
            <person name="Lucas S."/>
            <person name="Copeland A."/>
            <person name="Lapidus A."/>
            <person name="Cheng J.-F."/>
            <person name="Goodwin L."/>
            <person name="Pitluck S."/>
            <person name="Lu M."/>
            <person name="Detter J.C."/>
            <person name="Han C."/>
            <person name="Tapia R."/>
            <person name="Land M."/>
            <person name="Hauser L."/>
            <person name="Kyrpides N."/>
            <person name="Ivanova N."/>
            <person name="Mikhailova N."/>
            <person name="Pagani I."/>
            <person name="Stams A.J.M."/>
            <person name="Plugge C.M."/>
            <person name="Muyzer G."/>
            <person name="Kuever J."/>
            <person name="Parshina S.N."/>
            <person name="Ivanova A.E."/>
            <person name="Nazina T.N."/>
            <person name="Brambilla E."/>
            <person name="Spring S."/>
            <person name="Klenk H.-P."/>
            <person name="Woyke T."/>
        </authorList>
    </citation>
    <scope>NUCLEOTIDE SEQUENCE [LARGE SCALE GENOMIC DNA]</scope>
    <source>
        <strain evidence="6">ATCC 23193 / DSM 2154 / NCIB 8452 / DL</strain>
    </source>
</reference>